<gene>
    <name evidence="2" type="primary">Exoc1_1</name>
    <name evidence="2" type="ORF">GTO93_0005987</name>
</gene>
<feature type="non-terminal residue" evidence="2">
    <location>
        <position position="1"/>
    </location>
</feature>
<comment type="caution">
    <text evidence="2">The sequence shown here is derived from an EMBL/GenBank/DDBJ whole genome shotgun (WGS) entry which is preliminary data.</text>
</comment>
<feature type="non-terminal residue" evidence="2">
    <location>
        <position position="170"/>
    </location>
</feature>
<dbReference type="Proteomes" id="UP001166093">
    <property type="component" value="Unassembled WGS sequence"/>
</dbReference>
<sequence>MSSLLKEEMQKKIFRPDGHHLDEFIEIVYSAQGRYFLCVSVTKGQEVQISLLKHTRSNLDDKYEKTETWLLKDLLLLDGRDSDTDNPHFDMHYEKMYTLEALSCAAKYAFARCLVQLSRRYYKKELKIVNFDTAYTEPTSLSSNRGDCMVLMQICFYAFNLVCLSLCPVS</sequence>
<dbReference type="SMART" id="SM01313">
    <property type="entry name" value="Sec3-PIP2_bind"/>
    <property type="match status" value="1"/>
</dbReference>
<evidence type="ECO:0000313" key="3">
    <source>
        <dbReference type="Proteomes" id="UP001166093"/>
    </source>
</evidence>
<dbReference type="InterPro" id="IPR028258">
    <property type="entry name" value="Sec3-PIP2_bind"/>
</dbReference>
<evidence type="ECO:0000259" key="1">
    <source>
        <dbReference type="SMART" id="SM01313"/>
    </source>
</evidence>
<dbReference type="Gene3D" id="2.30.29.90">
    <property type="match status" value="1"/>
</dbReference>
<accession>A0ABS2XUG0</accession>
<keyword evidence="3" id="KW-1185">Reference proteome</keyword>
<reference evidence="2" key="1">
    <citation type="journal article" date="2021" name="Cell">
        <title>Tracing the genetic footprints of vertebrate landing in non-teleost ray-finned fishes.</title>
        <authorList>
            <person name="Bi X."/>
            <person name="Wang K."/>
            <person name="Yang L."/>
            <person name="Pan H."/>
            <person name="Jiang H."/>
            <person name="Wei Q."/>
            <person name="Fang M."/>
            <person name="Yu H."/>
            <person name="Zhu C."/>
            <person name="Cai Y."/>
            <person name="He Y."/>
            <person name="Gan X."/>
            <person name="Zeng H."/>
            <person name="Yu D."/>
            <person name="Zhu Y."/>
            <person name="Jiang H."/>
            <person name="Qiu Q."/>
            <person name="Yang H."/>
            <person name="Zhang Y.E."/>
            <person name="Wang W."/>
            <person name="Zhu M."/>
            <person name="He S."/>
            <person name="Zhang G."/>
        </authorList>
    </citation>
    <scope>NUCLEOTIDE SEQUENCE</scope>
    <source>
        <strain evidence="2">Pddl_001</strain>
    </source>
</reference>
<proteinExistence type="predicted"/>
<protein>
    <submittedName>
        <fullName evidence="2">EXOC1 protein</fullName>
    </submittedName>
</protein>
<feature type="domain" description="Exocyst complex component Sec3 PIP2-binding N-terminal" evidence="1">
    <location>
        <begin position="30"/>
        <end position="121"/>
    </location>
</feature>
<dbReference type="EMBL" id="JAAWVQ010074505">
    <property type="protein sequence ID" value="MBN3277862.1"/>
    <property type="molecule type" value="Genomic_DNA"/>
</dbReference>
<organism evidence="2 3">
    <name type="scientific">Polyodon spathula</name>
    <name type="common">North American paddlefish</name>
    <name type="synonym">Squalus spathula</name>
    <dbReference type="NCBI Taxonomy" id="7913"/>
    <lineage>
        <taxon>Eukaryota</taxon>
        <taxon>Metazoa</taxon>
        <taxon>Chordata</taxon>
        <taxon>Craniata</taxon>
        <taxon>Vertebrata</taxon>
        <taxon>Euteleostomi</taxon>
        <taxon>Actinopterygii</taxon>
        <taxon>Chondrostei</taxon>
        <taxon>Acipenseriformes</taxon>
        <taxon>Polyodontidae</taxon>
        <taxon>Polyodon</taxon>
    </lineage>
</organism>
<evidence type="ECO:0000313" key="2">
    <source>
        <dbReference type="EMBL" id="MBN3277862.1"/>
    </source>
</evidence>
<name>A0ABS2XUG0_POLSP</name>
<dbReference type="Pfam" id="PF15277">
    <property type="entry name" value="Sec3-PIP2_bind"/>
    <property type="match status" value="1"/>
</dbReference>